<dbReference type="PANTHER" id="PTHR43099">
    <property type="entry name" value="UPF0053 PROTEIN YRKA"/>
    <property type="match status" value="1"/>
</dbReference>
<dbReference type="PROSITE" id="PS51371">
    <property type="entry name" value="CBS"/>
    <property type="match status" value="2"/>
</dbReference>
<dbReference type="PANTHER" id="PTHR43099:SF5">
    <property type="entry name" value="HLYC_CORC FAMILY TRANSPORTER"/>
    <property type="match status" value="1"/>
</dbReference>
<dbReference type="SUPFAM" id="SSF56176">
    <property type="entry name" value="FAD-binding/transporter-associated domain-like"/>
    <property type="match status" value="1"/>
</dbReference>
<evidence type="ECO:0000256" key="3">
    <source>
        <dbReference type="PROSITE-ProRule" id="PRU00703"/>
    </source>
</evidence>
<dbReference type="Gene3D" id="3.10.580.10">
    <property type="entry name" value="CBS-domain"/>
    <property type="match status" value="1"/>
</dbReference>
<evidence type="ECO:0000313" key="6">
    <source>
        <dbReference type="Proteomes" id="UP001143480"/>
    </source>
</evidence>
<dbReference type="InterPro" id="IPR016169">
    <property type="entry name" value="FAD-bd_PCMH_sub2"/>
</dbReference>
<dbReference type="Gene3D" id="3.30.465.10">
    <property type="match status" value="1"/>
</dbReference>
<reference evidence="5" key="1">
    <citation type="journal article" date="2014" name="Int. J. Syst. Evol. Microbiol.">
        <title>Complete genome sequence of Corynebacterium casei LMG S-19264T (=DSM 44701T), isolated from a smear-ripened cheese.</title>
        <authorList>
            <consortium name="US DOE Joint Genome Institute (JGI-PGF)"/>
            <person name="Walter F."/>
            <person name="Albersmeier A."/>
            <person name="Kalinowski J."/>
            <person name="Ruckert C."/>
        </authorList>
    </citation>
    <scope>NUCLEOTIDE SEQUENCE</scope>
    <source>
        <strain evidence="5">VKM Ac-1321</strain>
    </source>
</reference>
<protein>
    <recommendedName>
        <fullName evidence="4">CBS domain-containing protein</fullName>
    </recommendedName>
</protein>
<name>A0A9W6NP15_9ACTN</name>
<dbReference type="InterPro" id="IPR036318">
    <property type="entry name" value="FAD-bd_PCMH-like_sf"/>
</dbReference>
<dbReference type="Pfam" id="PF03471">
    <property type="entry name" value="CorC_HlyC"/>
    <property type="match status" value="1"/>
</dbReference>
<dbReference type="Pfam" id="PF00571">
    <property type="entry name" value="CBS"/>
    <property type="match status" value="2"/>
</dbReference>
<dbReference type="SMART" id="SM00116">
    <property type="entry name" value="CBS"/>
    <property type="match status" value="2"/>
</dbReference>
<keyword evidence="6" id="KW-1185">Reference proteome</keyword>
<accession>A0A9W6NP15</accession>
<dbReference type="InterPro" id="IPR051676">
    <property type="entry name" value="UPF0053_domain"/>
</dbReference>
<evidence type="ECO:0000256" key="1">
    <source>
        <dbReference type="ARBA" id="ARBA00022737"/>
    </source>
</evidence>
<dbReference type="CDD" id="cd04590">
    <property type="entry name" value="CBS_pair_CorC_HlyC_assoc"/>
    <property type="match status" value="1"/>
</dbReference>
<comment type="caution">
    <text evidence="5">The sequence shown here is derived from an EMBL/GenBank/DDBJ whole genome shotgun (WGS) entry which is preliminary data.</text>
</comment>
<keyword evidence="1" id="KW-0677">Repeat</keyword>
<dbReference type="InterPro" id="IPR046342">
    <property type="entry name" value="CBS_dom_sf"/>
</dbReference>
<feature type="domain" description="CBS" evidence="4">
    <location>
        <begin position="118"/>
        <end position="175"/>
    </location>
</feature>
<sequence length="257" mass="28015">MPEPGPGTLRQAAAALLIRWAQRLHATPHSALISEAELRTLITVNSGTGHVREVMVPRTDVVFLDAALTVHDAIRAVRGARHSRYPVIDGDPDDVLGFVHLRDLTLTADDPQAPLRGLTREVKRLPASKRVLAALSEMRREGRHLAVVVDEYGGTAGIVTLEDLIEELVGEIHDEYDAPPSPPRVDEVDGRLNLADLAERTGLTLPAGPYETVAGFVMARLGKVPAVGDHVRHDGWRLQVNTVEGRRVALITVSRPR</sequence>
<feature type="domain" description="CBS" evidence="4">
    <location>
        <begin position="55"/>
        <end position="115"/>
    </location>
</feature>
<dbReference type="AlphaFoldDB" id="A0A9W6NP15"/>
<gene>
    <name evidence="5" type="ORF">GCM10017581_057660</name>
</gene>
<dbReference type="RefSeq" id="WP_261962719.1">
    <property type="nucleotide sequence ID" value="NZ_BAAAXA010000001.1"/>
</dbReference>
<dbReference type="InterPro" id="IPR005170">
    <property type="entry name" value="Transptr-assoc_dom"/>
</dbReference>
<reference evidence="5" key="2">
    <citation type="submission" date="2023-01" db="EMBL/GenBank/DDBJ databases">
        <authorList>
            <person name="Sun Q."/>
            <person name="Evtushenko L."/>
        </authorList>
    </citation>
    <scope>NUCLEOTIDE SEQUENCE</scope>
    <source>
        <strain evidence="5">VKM Ac-1321</strain>
    </source>
</reference>
<dbReference type="GO" id="GO:0050660">
    <property type="term" value="F:flavin adenine dinucleotide binding"/>
    <property type="evidence" value="ECO:0007669"/>
    <property type="project" value="InterPro"/>
</dbReference>
<dbReference type="InterPro" id="IPR000644">
    <property type="entry name" value="CBS_dom"/>
</dbReference>
<dbReference type="SUPFAM" id="SSF54631">
    <property type="entry name" value="CBS-domain pair"/>
    <property type="match status" value="1"/>
</dbReference>
<evidence type="ECO:0000256" key="2">
    <source>
        <dbReference type="ARBA" id="ARBA00023122"/>
    </source>
</evidence>
<evidence type="ECO:0000313" key="5">
    <source>
        <dbReference type="EMBL" id="GLL04019.1"/>
    </source>
</evidence>
<keyword evidence="2 3" id="KW-0129">CBS domain</keyword>
<dbReference type="EMBL" id="BSFP01000040">
    <property type="protein sequence ID" value="GLL04019.1"/>
    <property type="molecule type" value="Genomic_DNA"/>
</dbReference>
<organism evidence="5 6">
    <name type="scientific">Dactylosporangium matsuzakiense</name>
    <dbReference type="NCBI Taxonomy" id="53360"/>
    <lineage>
        <taxon>Bacteria</taxon>
        <taxon>Bacillati</taxon>
        <taxon>Actinomycetota</taxon>
        <taxon>Actinomycetes</taxon>
        <taxon>Micromonosporales</taxon>
        <taxon>Micromonosporaceae</taxon>
        <taxon>Dactylosporangium</taxon>
    </lineage>
</organism>
<dbReference type="InterPro" id="IPR044751">
    <property type="entry name" value="Ion_transp-like_CBS"/>
</dbReference>
<proteinExistence type="predicted"/>
<dbReference type="FunFam" id="3.10.580.10:FF:000002">
    <property type="entry name" value="Magnesium/cobalt efflux protein CorC"/>
    <property type="match status" value="1"/>
</dbReference>
<evidence type="ECO:0000259" key="4">
    <source>
        <dbReference type="PROSITE" id="PS51371"/>
    </source>
</evidence>
<dbReference type="SMART" id="SM01091">
    <property type="entry name" value="CorC_HlyC"/>
    <property type="match status" value="1"/>
</dbReference>
<dbReference type="Proteomes" id="UP001143480">
    <property type="component" value="Unassembled WGS sequence"/>
</dbReference>